<evidence type="ECO:0000256" key="6">
    <source>
        <dbReference type="SAM" id="MobiDB-lite"/>
    </source>
</evidence>
<dbReference type="GO" id="GO:0016787">
    <property type="term" value="F:hydrolase activity"/>
    <property type="evidence" value="ECO:0007669"/>
    <property type="project" value="UniProtKB-KW"/>
</dbReference>
<evidence type="ECO:0000256" key="2">
    <source>
        <dbReference type="ARBA" id="ARBA00022649"/>
    </source>
</evidence>
<dbReference type="Proteomes" id="UP001596145">
    <property type="component" value="Unassembled WGS sequence"/>
</dbReference>
<keyword evidence="4" id="KW-0378">Hydrolase</keyword>
<dbReference type="GO" id="GO:0004518">
    <property type="term" value="F:nuclease activity"/>
    <property type="evidence" value="ECO:0007669"/>
    <property type="project" value="UniProtKB-KW"/>
</dbReference>
<evidence type="ECO:0000256" key="5">
    <source>
        <dbReference type="ARBA" id="ARBA00024207"/>
    </source>
</evidence>
<dbReference type="InterPro" id="IPR037038">
    <property type="entry name" value="HepT-like_sf"/>
</dbReference>
<evidence type="ECO:0000256" key="1">
    <source>
        <dbReference type="ARBA" id="ARBA00022553"/>
    </source>
</evidence>
<evidence type="ECO:0000313" key="8">
    <source>
        <dbReference type="Proteomes" id="UP001596145"/>
    </source>
</evidence>
<comment type="caution">
    <text evidence="7">The sequence shown here is derived from an EMBL/GenBank/DDBJ whole genome shotgun (WGS) entry which is preliminary data.</text>
</comment>
<dbReference type="Pfam" id="PF01934">
    <property type="entry name" value="HepT-like"/>
    <property type="match status" value="1"/>
</dbReference>
<evidence type="ECO:0000256" key="4">
    <source>
        <dbReference type="ARBA" id="ARBA00022801"/>
    </source>
</evidence>
<dbReference type="Gene3D" id="1.20.120.580">
    <property type="entry name" value="bsu32300-like"/>
    <property type="match status" value="1"/>
</dbReference>
<dbReference type="EMBL" id="JBHSKV010000004">
    <property type="protein sequence ID" value="MFC5133776.1"/>
    <property type="molecule type" value="Genomic_DNA"/>
</dbReference>
<keyword evidence="1" id="KW-0597">Phosphoprotein</keyword>
<comment type="similarity">
    <text evidence="5">Belongs to the HepT RNase toxin family.</text>
</comment>
<feature type="compositionally biased region" description="Basic and acidic residues" evidence="6">
    <location>
        <begin position="87"/>
        <end position="97"/>
    </location>
</feature>
<accession>A0ABD5QP28</accession>
<evidence type="ECO:0000313" key="7">
    <source>
        <dbReference type="EMBL" id="MFC5133776.1"/>
    </source>
</evidence>
<name>A0ABD5QP28_9EURY</name>
<dbReference type="InterPro" id="IPR008201">
    <property type="entry name" value="HepT-like"/>
</dbReference>
<dbReference type="AlphaFoldDB" id="A0ABD5QP28"/>
<keyword evidence="8" id="KW-1185">Reference proteome</keyword>
<keyword evidence="3" id="KW-0540">Nuclease</keyword>
<protein>
    <submittedName>
        <fullName evidence="7">DUF86 domain-containing protein</fullName>
    </submittedName>
</protein>
<proteinExistence type="inferred from homology"/>
<feature type="region of interest" description="Disordered" evidence="6">
    <location>
        <begin position="80"/>
        <end position="104"/>
    </location>
</feature>
<reference evidence="7 8" key="1">
    <citation type="journal article" date="2019" name="Int. J. Syst. Evol. Microbiol.">
        <title>The Global Catalogue of Microorganisms (GCM) 10K type strain sequencing project: providing services to taxonomists for standard genome sequencing and annotation.</title>
        <authorList>
            <consortium name="The Broad Institute Genomics Platform"/>
            <consortium name="The Broad Institute Genome Sequencing Center for Infectious Disease"/>
            <person name="Wu L."/>
            <person name="Ma J."/>
        </authorList>
    </citation>
    <scope>NUCLEOTIDE SEQUENCE [LARGE SCALE GENOMIC DNA]</scope>
    <source>
        <strain evidence="7 8">CGMCC 1.16026</strain>
    </source>
</reference>
<keyword evidence="2" id="KW-1277">Toxin-antitoxin system</keyword>
<organism evidence="7 8">
    <name type="scientific">Halorubrum glutamatedens</name>
    <dbReference type="NCBI Taxonomy" id="2707018"/>
    <lineage>
        <taxon>Archaea</taxon>
        <taxon>Methanobacteriati</taxon>
        <taxon>Methanobacteriota</taxon>
        <taxon>Stenosarchaea group</taxon>
        <taxon>Halobacteria</taxon>
        <taxon>Halobacteriales</taxon>
        <taxon>Haloferacaceae</taxon>
        <taxon>Halorubrum</taxon>
    </lineage>
</organism>
<evidence type="ECO:0000256" key="3">
    <source>
        <dbReference type="ARBA" id="ARBA00022722"/>
    </source>
</evidence>
<gene>
    <name evidence="7" type="ORF">ACFPJA_03425</name>
</gene>
<sequence length="104" mass="11977">MSRSQRGSINSGKKETIDRIVDELEFVTEATRVLARKRSLEREEYLADREQQAIVEREFQVAIEACIDIAELLIRDSTEEMSPTNAEKFDRLERLDGLSEETTA</sequence>